<accession>A0A197KC56</accession>
<evidence type="ECO:0000313" key="3">
    <source>
        <dbReference type="Proteomes" id="UP000078512"/>
    </source>
</evidence>
<proteinExistence type="predicted"/>
<gene>
    <name evidence="2" type="ORF">K457DRAFT_656129</name>
</gene>
<keyword evidence="3" id="KW-1185">Reference proteome</keyword>
<feature type="region of interest" description="Disordered" evidence="1">
    <location>
        <begin position="248"/>
        <end position="323"/>
    </location>
</feature>
<name>A0A197KC56_9FUNG</name>
<evidence type="ECO:0000256" key="1">
    <source>
        <dbReference type="SAM" id="MobiDB-lite"/>
    </source>
</evidence>
<evidence type="ECO:0008006" key="4">
    <source>
        <dbReference type="Google" id="ProtNLM"/>
    </source>
</evidence>
<dbReference type="SUPFAM" id="SSF81383">
    <property type="entry name" value="F-box domain"/>
    <property type="match status" value="1"/>
</dbReference>
<feature type="compositionally biased region" description="Acidic residues" evidence="1">
    <location>
        <begin position="248"/>
        <end position="273"/>
    </location>
</feature>
<reference evidence="2 3" key="1">
    <citation type="submission" date="2016-05" db="EMBL/GenBank/DDBJ databases">
        <title>Genome sequencing reveals origins of a unique bacterial endosymbiosis in the earliest lineages of terrestrial Fungi.</title>
        <authorList>
            <consortium name="DOE Joint Genome Institute"/>
            <person name="Uehling J."/>
            <person name="Gryganskyi A."/>
            <person name="Hameed K."/>
            <person name="Tschaplinski T."/>
            <person name="Misztal P."/>
            <person name="Wu S."/>
            <person name="Desiro A."/>
            <person name="Vande Pol N."/>
            <person name="Du Z.-Y."/>
            <person name="Zienkiewicz A."/>
            <person name="Zienkiewicz K."/>
            <person name="Morin E."/>
            <person name="Tisserant E."/>
            <person name="Splivallo R."/>
            <person name="Hainaut M."/>
            <person name="Henrissat B."/>
            <person name="Ohm R."/>
            <person name="Kuo A."/>
            <person name="Yan J."/>
            <person name="Lipzen A."/>
            <person name="Nolan M."/>
            <person name="Labutti K."/>
            <person name="Barry K."/>
            <person name="Goldstein A."/>
            <person name="Labbe J."/>
            <person name="Schadt C."/>
            <person name="Tuskan G."/>
            <person name="Grigoriev I."/>
            <person name="Martin F."/>
            <person name="Vilgalys R."/>
            <person name="Bonito G."/>
        </authorList>
    </citation>
    <scope>NUCLEOTIDE SEQUENCE [LARGE SCALE GENOMIC DNA]</scope>
    <source>
        <strain evidence="2 3">AG-77</strain>
    </source>
</reference>
<organism evidence="2 3">
    <name type="scientific">Linnemannia elongata AG-77</name>
    <dbReference type="NCBI Taxonomy" id="1314771"/>
    <lineage>
        <taxon>Eukaryota</taxon>
        <taxon>Fungi</taxon>
        <taxon>Fungi incertae sedis</taxon>
        <taxon>Mucoromycota</taxon>
        <taxon>Mortierellomycotina</taxon>
        <taxon>Mortierellomycetes</taxon>
        <taxon>Mortierellales</taxon>
        <taxon>Mortierellaceae</taxon>
        <taxon>Linnemannia</taxon>
    </lineage>
</organism>
<protein>
    <recommendedName>
        <fullName evidence="4">F-box domain-containing protein</fullName>
    </recommendedName>
</protein>
<dbReference type="InterPro" id="IPR036047">
    <property type="entry name" value="F-box-like_dom_sf"/>
</dbReference>
<dbReference type="AlphaFoldDB" id="A0A197KC56"/>
<dbReference type="Gene3D" id="3.80.10.10">
    <property type="entry name" value="Ribonuclease Inhibitor"/>
    <property type="match status" value="1"/>
</dbReference>
<sequence>PYYFYSLFLPSFFFSFPPFFFSFPSFPSTNNSFLARTTPFAPLHLHSFQPFATMELQPAHVKALDLPEIMDLIGHHLSKGTLLNCIQVNRSWHDYFIPILWKSFIFSAYSSQPRPPIEALLKYSHYIRQLEFSGLIPPWYMSIGCKNLDFLKVIGERCLLEDSGEDPLTALVQDNPGLQRLILFDVQPHPEEAFWDAVAGLTEMRSLIVNRTEVPPQSTHAFFRAISAYTPTLRLDKVYFKPIRLEMEEGEEEEEEEEEGGQDQAEDEGEGEEQQQHESSEETAQSGGGGTQSHEDTVNNTNNNDSDDTHDNETETSFVYAPEVPPEVTFSHLKTLYMFDLTGTGYDKQPWILEHAPRLEHLSWRGGSDFEFPTESFTSALESGQLSRLESLELRGSHLKDPEIAQILSHMNRLVKLVAPRTELGPLAMKQLFQHYETVRELDISGCENVRSWMIQMFLCKFAALEVFVADMLSLQDITTEPWVCLKLRKLSLDFELGYVDKEEGVVEEEEEEESDDCEEENWADVDAIEEGDNETAEADVEAEATEVGEEEGETAPKEDELTRVDEANANLEQVVVETSITEGEKAEDQEEAAPGVSATTEDAAITTDMTDDIVVTTQLSEDTRMEAEEGEMEEAEGLFTPEEIAAATAAAQWDQQQMEADAAAAEAEENPDDLWKNLVPYVHSEERQRIIFERLGQLKYLEELNIRQQTERPYSAAEQLRAGVVQKVLDLSLDNGMGLLADLSRLREFYFPGPQEMEEKEVLWIIEHWGRRLTHMTGELNRRRKVNRRLLRLLSDHHIAAAMWMI</sequence>
<dbReference type="InterPro" id="IPR032675">
    <property type="entry name" value="LRR_dom_sf"/>
</dbReference>
<evidence type="ECO:0000313" key="2">
    <source>
        <dbReference type="EMBL" id="OAQ35282.1"/>
    </source>
</evidence>
<feature type="region of interest" description="Disordered" evidence="1">
    <location>
        <begin position="532"/>
        <end position="563"/>
    </location>
</feature>
<feature type="compositionally biased region" description="Acidic residues" evidence="1">
    <location>
        <begin position="532"/>
        <end position="554"/>
    </location>
</feature>
<feature type="non-terminal residue" evidence="2">
    <location>
        <position position="1"/>
    </location>
</feature>
<dbReference type="Proteomes" id="UP000078512">
    <property type="component" value="Unassembled WGS sequence"/>
</dbReference>
<dbReference type="EMBL" id="KV442015">
    <property type="protein sequence ID" value="OAQ35282.1"/>
    <property type="molecule type" value="Genomic_DNA"/>
</dbReference>
<dbReference type="OrthoDB" id="2410109at2759"/>
<feature type="region of interest" description="Disordered" evidence="1">
    <location>
        <begin position="580"/>
        <end position="604"/>
    </location>
</feature>
<dbReference type="SUPFAM" id="SSF52047">
    <property type="entry name" value="RNI-like"/>
    <property type="match status" value="1"/>
</dbReference>